<feature type="transmembrane region" description="Helical" evidence="5">
    <location>
        <begin position="76"/>
        <end position="95"/>
    </location>
</feature>
<keyword evidence="3 5" id="KW-1133">Transmembrane helix</keyword>
<dbReference type="Proteomes" id="UP001595900">
    <property type="component" value="Unassembled WGS sequence"/>
</dbReference>
<dbReference type="InterPro" id="IPR011701">
    <property type="entry name" value="MFS"/>
</dbReference>
<dbReference type="Pfam" id="PF07690">
    <property type="entry name" value="MFS_1"/>
    <property type="match status" value="1"/>
</dbReference>
<feature type="transmembrane region" description="Helical" evidence="5">
    <location>
        <begin position="101"/>
        <end position="122"/>
    </location>
</feature>
<evidence type="ECO:0000256" key="2">
    <source>
        <dbReference type="ARBA" id="ARBA00022692"/>
    </source>
</evidence>
<keyword evidence="4 5" id="KW-0472">Membrane</keyword>
<evidence type="ECO:0000256" key="4">
    <source>
        <dbReference type="ARBA" id="ARBA00023136"/>
    </source>
</evidence>
<evidence type="ECO:0000313" key="8">
    <source>
        <dbReference type="Proteomes" id="UP001595900"/>
    </source>
</evidence>
<feature type="transmembrane region" description="Helical" evidence="5">
    <location>
        <begin position="248"/>
        <end position="266"/>
    </location>
</feature>
<dbReference type="SUPFAM" id="SSF103473">
    <property type="entry name" value="MFS general substrate transporter"/>
    <property type="match status" value="1"/>
</dbReference>
<feature type="domain" description="Major facilitator superfamily (MFS) profile" evidence="6">
    <location>
        <begin position="11"/>
        <end position="391"/>
    </location>
</feature>
<sequence>MAHSPTLTRSLTIVMAISCGLLVANLYYAQAAIGPITSELGISKGAEGVVVTLIQFGYALGLVLIATLADLVENRRVVLTTVGVTILGLIGVAFAPNAAVFLIASFIVGVVSVGAQIVLPMATHLAPAGERGRVIGNIMGGLLAGIMLSRPYANFVTGLLGWRWVFGIAAILIAGLFVVLWRALPTRRPDAGIHYGQLLASTFGYLAKSRVLQRRALYQACAFGAFNFFWTCAPLMLHATFHFNQFEIALFALAGAGGALAAPIAGRLGDRGLANPITGVVMALMAAMFLVTDWAVAMQLLVPLVIAGVLIDASTQANQVAGQRIVYGIEPDARGRINSAFNFVNFLGGATGSLLAPYVYSVGGWNGVALVGAGVAVFVLLAFATERLDQRHRHGLATLKG</sequence>
<feature type="transmembrane region" description="Helical" evidence="5">
    <location>
        <begin position="365"/>
        <end position="384"/>
    </location>
</feature>
<feature type="transmembrane region" description="Helical" evidence="5">
    <location>
        <begin position="340"/>
        <end position="359"/>
    </location>
</feature>
<organism evidence="7 8">
    <name type="scientific">Gryllotalpicola reticulitermitis</name>
    <dbReference type="NCBI Taxonomy" id="1184153"/>
    <lineage>
        <taxon>Bacteria</taxon>
        <taxon>Bacillati</taxon>
        <taxon>Actinomycetota</taxon>
        <taxon>Actinomycetes</taxon>
        <taxon>Micrococcales</taxon>
        <taxon>Microbacteriaceae</taxon>
        <taxon>Gryllotalpicola</taxon>
    </lineage>
</organism>
<gene>
    <name evidence="7" type="ORF">ACFOYW_10155</name>
</gene>
<dbReference type="PANTHER" id="PTHR42910:SF1">
    <property type="entry name" value="MAJOR FACILITATOR SUPERFAMILY (MFS) PROFILE DOMAIN-CONTAINING PROTEIN"/>
    <property type="match status" value="1"/>
</dbReference>
<dbReference type="EMBL" id="JBHSCN010000005">
    <property type="protein sequence ID" value="MFC4243737.1"/>
    <property type="molecule type" value="Genomic_DNA"/>
</dbReference>
<dbReference type="PANTHER" id="PTHR42910">
    <property type="entry name" value="TRANSPORTER SCO4007-RELATED"/>
    <property type="match status" value="1"/>
</dbReference>
<dbReference type="InterPro" id="IPR036259">
    <property type="entry name" value="MFS_trans_sf"/>
</dbReference>
<evidence type="ECO:0000256" key="5">
    <source>
        <dbReference type="SAM" id="Phobius"/>
    </source>
</evidence>
<feature type="transmembrane region" description="Helical" evidence="5">
    <location>
        <begin position="164"/>
        <end position="184"/>
    </location>
</feature>
<name>A0ABV8Q6U2_9MICO</name>
<dbReference type="PROSITE" id="PS50850">
    <property type="entry name" value="MFS"/>
    <property type="match status" value="1"/>
</dbReference>
<evidence type="ECO:0000259" key="6">
    <source>
        <dbReference type="PROSITE" id="PS50850"/>
    </source>
</evidence>
<proteinExistence type="predicted"/>
<dbReference type="RefSeq" id="WP_390228817.1">
    <property type="nucleotide sequence ID" value="NZ_JBHSCN010000005.1"/>
</dbReference>
<feature type="transmembrane region" description="Helical" evidence="5">
    <location>
        <begin position="49"/>
        <end position="69"/>
    </location>
</feature>
<feature type="transmembrane region" description="Helical" evidence="5">
    <location>
        <begin position="216"/>
        <end position="236"/>
    </location>
</feature>
<reference evidence="8" key="1">
    <citation type="journal article" date="2019" name="Int. J. Syst. Evol. Microbiol.">
        <title>The Global Catalogue of Microorganisms (GCM) 10K type strain sequencing project: providing services to taxonomists for standard genome sequencing and annotation.</title>
        <authorList>
            <consortium name="The Broad Institute Genomics Platform"/>
            <consortium name="The Broad Institute Genome Sequencing Center for Infectious Disease"/>
            <person name="Wu L."/>
            <person name="Ma J."/>
        </authorList>
    </citation>
    <scope>NUCLEOTIDE SEQUENCE [LARGE SCALE GENOMIC DNA]</scope>
    <source>
        <strain evidence="8">CGMCC 1.10363</strain>
    </source>
</reference>
<evidence type="ECO:0000256" key="1">
    <source>
        <dbReference type="ARBA" id="ARBA00004651"/>
    </source>
</evidence>
<feature type="transmembrane region" description="Helical" evidence="5">
    <location>
        <begin position="12"/>
        <end position="29"/>
    </location>
</feature>
<comment type="caution">
    <text evidence="7">The sequence shown here is derived from an EMBL/GenBank/DDBJ whole genome shotgun (WGS) entry which is preliminary data.</text>
</comment>
<keyword evidence="8" id="KW-1185">Reference proteome</keyword>
<dbReference type="Gene3D" id="1.20.1250.20">
    <property type="entry name" value="MFS general substrate transporter like domains"/>
    <property type="match status" value="1"/>
</dbReference>
<evidence type="ECO:0000313" key="7">
    <source>
        <dbReference type="EMBL" id="MFC4243737.1"/>
    </source>
</evidence>
<feature type="transmembrane region" description="Helical" evidence="5">
    <location>
        <begin position="297"/>
        <end position="315"/>
    </location>
</feature>
<keyword evidence="2 5" id="KW-0812">Transmembrane</keyword>
<dbReference type="InterPro" id="IPR020846">
    <property type="entry name" value="MFS_dom"/>
</dbReference>
<evidence type="ECO:0000256" key="3">
    <source>
        <dbReference type="ARBA" id="ARBA00022989"/>
    </source>
</evidence>
<feature type="transmembrane region" description="Helical" evidence="5">
    <location>
        <begin position="273"/>
        <end position="291"/>
    </location>
</feature>
<accession>A0ABV8Q6U2</accession>
<comment type="subcellular location">
    <subcellularLocation>
        <location evidence="1">Cell membrane</location>
        <topology evidence="1">Multi-pass membrane protein</topology>
    </subcellularLocation>
</comment>
<dbReference type="CDD" id="cd17324">
    <property type="entry name" value="MFS_NepI_like"/>
    <property type="match status" value="1"/>
</dbReference>
<feature type="transmembrane region" description="Helical" evidence="5">
    <location>
        <begin position="134"/>
        <end position="152"/>
    </location>
</feature>
<protein>
    <submittedName>
        <fullName evidence="7">MFS transporter</fullName>
    </submittedName>
</protein>